<dbReference type="GO" id="GO:0046872">
    <property type="term" value="F:metal ion binding"/>
    <property type="evidence" value="ECO:0007669"/>
    <property type="project" value="UniProtKB-KW"/>
</dbReference>
<name>A0A2S0VSC3_9ALTE</name>
<gene>
    <name evidence="5" type="ORF">C2869_12025</name>
</gene>
<evidence type="ECO:0000256" key="1">
    <source>
        <dbReference type="PIRSR" id="PIRSR018249-1"/>
    </source>
</evidence>
<protein>
    <submittedName>
        <fullName evidence="5">rRNA (Guanine-N1)-methyltransferase</fullName>
    </submittedName>
</protein>
<dbReference type="PIRSF" id="PIRSF018249">
    <property type="entry name" value="MyrA_prd"/>
    <property type="match status" value="1"/>
</dbReference>
<organism evidence="5 6">
    <name type="scientific">Saccharobesus litoralis</name>
    <dbReference type="NCBI Taxonomy" id="2172099"/>
    <lineage>
        <taxon>Bacteria</taxon>
        <taxon>Pseudomonadati</taxon>
        <taxon>Pseudomonadota</taxon>
        <taxon>Gammaproteobacteria</taxon>
        <taxon>Alteromonadales</taxon>
        <taxon>Alteromonadaceae</taxon>
        <taxon>Saccharobesus</taxon>
    </lineage>
</organism>
<keyword evidence="5" id="KW-0489">Methyltransferase</keyword>
<dbReference type="InterPro" id="IPR048647">
    <property type="entry name" value="RlmA_N"/>
</dbReference>
<dbReference type="SUPFAM" id="SSF53335">
    <property type="entry name" value="S-adenosyl-L-methionine-dependent methyltransferases"/>
    <property type="match status" value="1"/>
</dbReference>
<keyword evidence="5" id="KW-0808">Transferase</keyword>
<feature type="domain" description="23S rRNA (guanine(745)-N(1))-methyltransferase N-terminal" evidence="4">
    <location>
        <begin position="9"/>
        <end position="51"/>
    </location>
</feature>
<dbReference type="Proteomes" id="UP000244441">
    <property type="component" value="Chromosome"/>
</dbReference>
<dbReference type="KEGG" id="cate:C2869_12025"/>
<evidence type="ECO:0000256" key="2">
    <source>
        <dbReference type="PIRSR" id="PIRSR018249-2"/>
    </source>
</evidence>
<feature type="binding site" evidence="2">
    <location>
        <begin position="100"/>
        <end position="101"/>
    </location>
    <ligand>
        <name>S-adenosyl-L-methionine</name>
        <dbReference type="ChEBI" id="CHEBI:59789"/>
    </ligand>
</feature>
<reference evidence="5 6" key="1">
    <citation type="submission" date="2018-01" db="EMBL/GenBank/DDBJ databases">
        <title>Genome sequence of a Cantenovulum-like bacteria.</title>
        <authorList>
            <person name="Tan W.R."/>
            <person name="Lau N.-S."/>
            <person name="Go F."/>
            <person name="Amirul A.-A.A."/>
        </authorList>
    </citation>
    <scope>NUCLEOTIDE SEQUENCE [LARGE SCALE GENOMIC DNA]</scope>
    <source>
        <strain evidence="5 6">CCB-QB4</strain>
    </source>
</reference>
<dbReference type="InterPro" id="IPR016718">
    <property type="entry name" value="rRNA_m1G-MeTrfase_A_prd"/>
</dbReference>
<feature type="binding site" evidence="2">
    <location>
        <position position="72"/>
    </location>
    <ligand>
        <name>S-adenosyl-L-methionine</name>
        <dbReference type="ChEBI" id="CHEBI:59789"/>
    </ligand>
</feature>
<accession>A0A2S0VSC3</accession>
<feature type="binding site" evidence="1">
    <location>
        <position position="26"/>
    </location>
    <ligand>
        <name>Zn(2+)</name>
        <dbReference type="ChEBI" id="CHEBI:29105"/>
    </ligand>
</feature>
<dbReference type="PANTHER" id="PTHR42912">
    <property type="entry name" value="METHYLTRANSFERASE"/>
    <property type="match status" value="1"/>
</dbReference>
<evidence type="ECO:0000313" key="6">
    <source>
        <dbReference type="Proteomes" id="UP000244441"/>
    </source>
</evidence>
<feature type="binding site" evidence="2">
    <location>
        <position position="191"/>
    </location>
    <ligand>
        <name>S-adenosyl-L-methionine</name>
        <dbReference type="ChEBI" id="CHEBI:59789"/>
    </ligand>
</feature>
<dbReference type="GO" id="GO:0008168">
    <property type="term" value="F:methyltransferase activity"/>
    <property type="evidence" value="ECO:0007669"/>
    <property type="project" value="UniProtKB-KW"/>
</dbReference>
<evidence type="ECO:0000313" key="5">
    <source>
        <dbReference type="EMBL" id="AWB67115.1"/>
    </source>
</evidence>
<dbReference type="GO" id="GO:0032259">
    <property type="term" value="P:methylation"/>
    <property type="evidence" value="ECO:0007669"/>
    <property type="project" value="UniProtKB-KW"/>
</dbReference>
<dbReference type="Gene3D" id="3.40.50.150">
    <property type="entry name" value="Vaccinia Virus protein VP39"/>
    <property type="match status" value="1"/>
</dbReference>
<evidence type="ECO:0000259" key="4">
    <source>
        <dbReference type="Pfam" id="PF21302"/>
    </source>
</evidence>
<proteinExistence type="predicted"/>
<keyword evidence="1" id="KW-0479">Metal-binding</keyword>
<dbReference type="Pfam" id="PF13649">
    <property type="entry name" value="Methyltransf_25"/>
    <property type="match status" value="1"/>
</dbReference>
<dbReference type="EMBL" id="CP026604">
    <property type="protein sequence ID" value="AWB67115.1"/>
    <property type="molecule type" value="Genomic_DNA"/>
</dbReference>
<keyword evidence="6" id="KW-1185">Reference proteome</keyword>
<dbReference type="InterPro" id="IPR050508">
    <property type="entry name" value="Methyltransf_Superfamily"/>
</dbReference>
<evidence type="ECO:0000259" key="3">
    <source>
        <dbReference type="Pfam" id="PF13649"/>
    </source>
</evidence>
<dbReference type="InterPro" id="IPR041698">
    <property type="entry name" value="Methyltransf_25"/>
</dbReference>
<sequence>MLSPMPDLICPIDKLPLFPQEHCLKCEQGHSFDRAKQGYFNLLPVQHKRSKAPGDNKEMVNARRTFLNNGYYQAISQTLNQTILAKHLNHSNILDAGCGEGYYLNQLLTQAQQQNINLQACGLDISKFAIQAAAKSNKTATWLVASNKQLPFPEHYFDTIFCAFGFPVYQEFANKLKNNGQLLLLEVGEHHQIELRQHLYPSVKAYSAIDLQPAFDCGFTLNDQQNIRFELTLKQAELQQLLAMTPHLYRAPKQGLENVQQLESLTVTIDVILYQLTLSDTPATTCNQ</sequence>
<keyword evidence="2" id="KW-0949">S-adenosyl-L-methionine</keyword>
<keyword evidence="1" id="KW-0862">Zinc</keyword>
<dbReference type="OrthoDB" id="108476at2"/>
<dbReference type="InterPro" id="IPR029063">
    <property type="entry name" value="SAM-dependent_MTases_sf"/>
</dbReference>
<feature type="binding site" evidence="1">
    <location>
        <position position="30"/>
    </location>
    <ligand>
        <name>Zn(2+)</name>
        <dbReference type="ChEBI" id="CHEBI:29105"/>
    </ligand>
</feature>
<dbReference type="CDD" id="cd02440">
    <property type="entry name" value="AdoMet_MTases"/>
    <property type="match status" value="1"/>
</dbReference>
<dbReference type="Pfam" id="PF21302">
    <property type="entry name" value="Zn_ribbon_RlmA"/>
    <property type="match status" value="1"/>
</dbReference>
<feature type="domain" description="Methyltransferase" evidence="3">
    <location>
        <begin position="93"/>
        <end position="168"/>
    </location>
</feature>
<dbReference type="AlphaFoldDB" id="A0A2S0VSC3"/>